<dbReference type="RefSeq" id="WP_339107146.1">
    <property type="nucleotide sequence ID" value="NZ_JAYWLC010000009.1"/>
</dbReference>
<evidence type="ECO:0000313" key="2">
    <source>
        <dbReference type="Proteomes" id="UP001438953"/>
    </source>
</evidence>
<keyword evidence="2" id="KW-1185">Reference proteome</keyword>
<reference evidence="1 2" key="1">
    <citation type="submission" date="2024-01" db="EMBL/GenBank/DDBJ databases">
        <authorList>
            <person name="Deng Y."/>
            <person name="Su J."/>
        </authorList>
    </citation>
    <scope>NUCLEOTIDE SEQUENCE [LARGE SCALE GENOMIC DNA]</scope>
    <source>
        <strain evidence="1 2">CPCC 100088</strain>
    </source>
</reference>
<dbReference type="EMBL" id="JAYWLC010000009">
    <property type="protein sequence ID" value="MER5172642.1"/>
    <property type="molecule type" value="Genomic_DNA"/>
</dbReference>
<gene>
    <name evidence="1" type="ORF">VSX56_12750</name>
</gene>
<reference evidence="1 2" key="2">
    <citation type="submission" date="2024-06" db="EMBL/GenBank/DDBJ databases">
        <title>Thioclava kandeliae sp. nov. from a rhizosphere soil sample of Kandelia candel in a mangrove.</title>
        <authorList>
            <person name="Mu T."/>
        </authorList>
    </citation>
    <scope>NUCLEOTIDE SEQUENCE [LARGE SCALE GENOMIC DNA]</scope>
    <source>
        <strain evidence="1 2">CPCC 100088</strain>
    </source>
</reference>
<evidence type="ECO:0000313" key="1">
    <source>
        <dbReference type="EMBL" id="MER5172642.1"/>
    </source>
</evidence>
<comment type="caution">
    <text evidence="1">The sequence shown here is derived from an EMBL/GenBank/DDBJ whole genome shotgun (WGS) entry which is preliminary data.</text>
</comment>
<protein>
    <submittedName>
        <fullName evidence="1">Uncharacterized protein</fullName>
    </submittedName>
</protein>
<sequence length="57" mass="6475">MGKQDQSIFRPSDLRRAVSEWVTKGFSVRIGPDGMIEVKPAEQPINSDPFDMVNLKR</sequence>
<accession>A0ABV1SIB4</accession>
<name>A0ABV1SIB4_9RHOB</name>
<organism evidence="1 2">
    <name type="scientific">Thioclava kandeliae</name>
    <dbReference type="NCBI Taxonomy" id="3070818"/>
    <lineage>
        <taxon>Bacteria</taxon>
        <taxon>Pseudomonadati</taxon>
        <taxon>Pseudomonadota</taxon>
        <taxon>Alphaproteobacteria</taxon>
        <taxon>Rhodobacterales</taxon>
        <taxon>Paracoccaceae</taxon>
        <taxon>Thioclava</taxon>
    </lineage>
</organism>
<dbReference type="Proteomes" id="UP001438953">
    <property type="component" value="Unassembled WGS sequence"/>
</dbReference>
<proteinExistence type="predicted"/>